<reference evidence="9 10" key="1">
    <citation type="submission" date="2020-03" db="EMBL/GenBank/DDBJ databases">
        <title>Genomic analysis of Bacteroides faecium CBA7301.</title>
        <authorList>
            <person name="Kim J."/>
            <person name="Roh S.W."/>
        </authorList>
    </citation>
    <scope>NUCLEOTIDE SEQUENCE [LARGE SCALE GENOMIC DNA]</scope>
    <source>
        <strain evidence="9 10">CBA7301</strain>
    </source>
</reference>
<evidence type="ECO:0000313" key="10">
    <source>
        <dbReference type="Proteomes" id="UP000501780"/>
    </source>
</evidence>
<evidence type="ECO:0000259" key="7">
    <source>
        <dbReference type="Pfam" id="PF14508"/>
    </source>
</evidence>
<dbReference type="Gene3D" id="3.20.20.70">
    <property type="entry name" value="Aldolase class I"/>
    <property type="match status" value="1"/>
</dbReference>
<sequence>MKNKRYAIVILFFICTGVFAHKKYEIVSPDGKLKVNVTIDKTINYSVVHETDTMLYSSAISMETDNYIFGKTSGVKRTVRNSVDQMIVSPFYKRDKIHDYYNELLIQFKEQFNLVFRVYNEGMAYRFVSTGTKPFIVKNEEANFNLGKNRKAYIPYVRKSGSFEEQYFNTFENTYEYKPVNEWKSGQLAFLPLLVEADKGKKICITEADLESYPGMYLLNSKGNSVLQSMFAPYPKRTAQGSHDKSTTVGGHNKVVLEREPFIAKCKGGQAFPWRVVIVSEEDKELVDNDMVYKLAEPSRLDDTSWIEPGQVAWEWWNDWNISGVDFKSGVNNETYKYYIDFAAKNKIKYVILDDGWYDRMEGSVFAVAPDINLEELIHYALQRDVGLILWMGYFVFDKDLEKAIKHYAGMGIKGFKLDAVGRDDQLTNEFYYKSARLAAEHKLIIDFHGGAKPAGINRTYPNVLNFEGVHGLEQLKNKNYDCDMVTYDVTFPFIRMVAGAVDYTQGAMKNGTKADYRSVWSEPMSQGTRCRQLAEYVVFESPLNMLCDSPTNYMKEQECTSFITSIPTIWDDTVVMDGEIGEYISLARRRGDSWYVGALTNWDTRSLELDLSFLGEGAFKAEVFRDGINANRMASDYVKEVVDISPDKRMKICMAPGGGYVMRITKK</sequence>
<feature type="domain" description="Glycosyl-hydrolase 97 C-terminal oligomerisation" evidence="8">
    <location>
        <begin position="571"/>
        <end position="666"/>
    </location>
</feature>
<dbReference type="KEGG" id="bfc:BacF7301_00190"/>
<dbReference type="Proteomes" id="UP000501780">
    <property type="component" value="Chromosome"/>
</dbReference>
<keyword evidence="3 9" id="KW-0378">Hydrolase</keyword>
<feature type="domain" description="Glycosyl-hydrolase 97 catalytic" evidence="6">
    <location>
        <begin position="316"/>
        <end position="470"/>
    </location>
</feature>
<dbReference type="Gene3D" id="2.70.98.10">
    <property type="match status" value="1"/>
</dbReference>
<dbReference type="PANTHER" id="PTHR35803">
    <property type="entry name" value="GLUCAN 1,4-ALPHA-GLUCOSIDASE SUSB-RELATED"/>
    <property type="match status" value="1"/>
</dbReference>
<dbReference type="InterPro" id="IPR014718">
    <property type="entry name" value="GH-type_carb-bd"/>
</dbReference>
<comment type="subunit">
    <text evidence="2">Monomer.</text>
</comment>
<dbReference type="Gene3D" id="2.60.40.1180">
    <property type="entry name" value="Golgi alpha-mannosidase II"/>
    <property type="match status" value="1"/>
</dbReference>
<dbReference type="Pfam" id="PF14509">
    <property type="entry name" value="GH97_C"/>
    <property type="match status" value="1"/>
</dbReference>
<evidence type="ECO:0000256" key="2">
    <source>
        <dbReference type="ARBA" id="ARBA00011245"/>
    </source>
</evidence>
<dbReference type="InterPro" id="IPR013785">
    <property type="entry name" value="Aldolase_TIM"/>
</dbReference>
<dbReference type="AlphaFoldDB" id="A0A6H0KH09"/>
<dbReference type="GO" id="GO:0016798">
    <property type="term" value="F:hydrolase activity, acting on glycosyl bonds"/>
    <property type="evidence" value="ECO:0007669"/>
    <property type="project" value="UniProtKB-KW"/>
</dbReference>
<evidence type="ECO:0000259" key="6">
    <source>
        <dbReference type="Pfam" id="PF10566"/>
    </source>
</evidence>
<proteinExistence type="predicted"/>
<dbReference type="InterPro" id="IPR019563">
    <property type="entry name" value="GH97_catalytic"/>
</dbReference>
<evidence type="ECO:0000256" key="3">
    <source>
        <dbReference type="ARBA" id="ARBA00022801"/>
    </source>
</evidence>
<protein>
    <submittedName>
        <fullName evidence="9">Glycoside hydrolase family 97 protein</fullName>
    </submittedName>
</protein>
<dbReference type="InterPro" id="IPR029486">
    <property type="entry name" value="GH97_N"/>
</dbReference>
<evidence type="ECO:0000259" key="8">
    <source>
        <dbReference type="Pfam" id="PF14509"/>
    </source>
</evidence>
<dbReference type="InterPro" id="IPR029483">
    <property type="entry name" value="GH97_C"/>
</dbReference>
<dbReference type="InterPro" id="IPR017853">
    <property type="entry name" value="GH"/>
</dbReference>
<evidence type="ECO:0000256" key="4">
    <source>
        <dbReference type="ARBA" id="ARBA00022837"/>
    </source>
</evidence>
<gene>
    <name evidence="9" type="ORF">BacF7301_00190</name>
</gene>
<evidence type="ECO:0000256" key="5">
    <source>
        <dbReference type="ARBA" id="ARBA00023295"/>
    </source>
</evidence>
<dbReference type="Pfam" id="PF14508">
    <property type="entry name" value="GH97_N"/>
    <property type="match status" value="1"/>
</dbReference>
<dbReference type="PANTHER" id="PTHR35803:SF2">
    <property type="entry name" value="RETAINING ALPHA-GALACTOSIDASE"/>
    <property type="match status" value="1"/>
</dbReference>
<dbReference type="EMBL" id="CP050831">
    <property type="protein sequence ID" value="QIU92672.1"/>
    <property type="molecule type" value="Genomic_DNA"/>
</dbReference>
<evidence type="ECO:0000313" key="9">
    <source>
        <dbReference type="EMBL" id="QIU92672.1"/>
    </source>
</evidence>
<dbReference type="SUPFAM" id="SSF51445">
    <property type="entry name" value="(Trans)glycosidases"/>
    <property type="match status" value="1"/>
</dbReference>
<keyword evidence="4" id="KW-0106">Calcium</keyword>
<dbReference type="RefSeq" id="WP_167959431.1">
    <property type="nucleotide sequence ID" value="NZ_CP050831.1"/>
</dbReference>
<organism evidence="9 10">
    <name type="scientific">Bacteroides faecium</name>
    <dbReference type="NCBI Taxonomy" id="2715212"/>
    <lineage>
        <taxon>Bacteria</taxon>
        <taxon>Pseudomonadati</taxon>
        <taxon>Bacteroidota</taxon>
        <taxon>Bacteroidia</taxon>
        <taxon>Bacteroidales</taxon>
        <taxon>Bacteroidaceae</taxon>
        <taxon>Bacteroides</taxon>
    </lineage>
</organism>
<feature type="domain" description="Glycosyl-hydrolase 97 N-terminal" evidence="7">
    <location>
        <begin position="26"/>
        <end position="298"/>
    </location>
</feature>
<dbReference type="InterPro" id="IPR052720">
    <property type="entry name" value="Glycosyl_hydrolase_97"/>
</dbReference>
<keyword evidence="5" id="KW-0326">Glycosidase</keyword>
<keyword evidence="10" id="KW-1185">Reference proteome</keyword>
<dbReference type="GO" id="GO:0030246">
    <property type="term" value="F:carbohydrate binding"/>
    <property type="evidence" value="ECO:0007669"/>
    <property type="project" value="InterPro"/>
</dbReference>
<dbReference type="Pfam" id="PF10566">
    <property type="entry name" value="Glyco_hydro_97"/>
    <property type="match status" value="1"/>
</dbReference>
<dbReference type="InterPro" id="IPR013780">
    <property type="entry name" value="Glyco_hydro_b"/>
</dbReference>
<evidence type="ECO:0000256" key="1">
    <source>
        <dbReference type="ARBA" id="ARBA00001913"/>
    </source>
</evidence>
<accession>A0A6H0KH09</accession>
<comment type="cofactor">
    <cofactor evidence="1">
        <name>Ca(2+)</name>
        <dbReference type="ChEBI" id="CHEBI:29108"/>
    </cofactor>
</comment>
<name>A0A6H0KH09_9BACE</name>